<dbReference type="InterPro" id="IPR009057">
    <property type="entry name" value="Homeodomain-like_sf"/>
</dbReference>
<evidence type="ECO:0000256" key="2">
    <source>
        <dbReference type="ARBA" id="ARBA00023125"/>
    </source>
</evidence>
<protein>
    <submittedName>
        <fullName evidence="6">TetR family transcriptional regulator</fullName>
    </submittedName>
</protein>
<gene>
    <name evidence="6" type="ORF">GCM10007860_32960</name>
</gene>
<evidence type="ECO:0000256" key="4">
    <source>
        <dbReference type="PROSITE-ProRule" id="PRU00335"/>
    </source>
</evidence>
<keyword evidence="7" id="KW-1185">Reference proteome</keyword>
<dbReference type="InterPro" id="IPR036271">
    <property type="entry name" value="Tet_transcr_reg_TetR-rel_C_sf"/>
</dbReference>
<dbReference type="Gene3D" id="1.10.357.10">
    <property type="entry name" value="Tetracycline Repressor, domain 2"/>
    <property type="match status" value="1"/>
</dbReference>
<dbReference type="RefSeq" id="WP_018747233.1">
    <property type="nucleotide sequence ID" value="NZ_BSOZ01000096.1"/>
</dbReference>
<dbReference type="Proteomes" id="UP001156836">
    <property type="component" value="Unassembled WGS sequence"/>
</dbReference>
<dbReference type="SUPFAM" id="SSF48498">
    <property type="entry name" value="Tetracyclin repressor-like, C-terminal domain"/>
    <property type="match status" value="1"/>
</dbReference>
<dbReference type="PANTHER" id="PTHR30055">
    <property type="entry name" value="HTH-TYPE TRANSCRIPTIONAL REGULATOR RUTR"/>
    <property type="match status" value="1"/>
</dbReference>
<comment type="caution">
    <text evidence="6">The sequence shown here is derived from an EMBL/GenBank/DDBJ whole genome shotgun (WGS) entry which is preliminary data.</text>
</comment>
<accession>A0ABQ6C2B8</accession>
<dbReference type="PANTHER" id="PTHR30055:SF234">
    <property type="entry name" value="HTH-TYPE TRANSCRIPTIONAL REGULATOR BETI"/>
    <property type="match status" value="1"/>
</dbReference>
<evidence type="ECO:0000259" key="5">
    <source>
        <dbReference type="PROSITE" id="PS50977"/>
    </source>
</evidence>
<keyword evidence="1" id="KW-0805">Transcription regulation</keyword>
<dbReference type="SUPFAM" id="SSF46689">
    <property type="entry name" value="Homeodomain-like"/>
    <property type="match status" value="1"/>
</dbReference>
<name>A0ABQ6C2B8_9NEIS</name>
<evidence type="ECO:0000313" key="7">
    <source>
        <dbReference type="Proteomes" id="UP001156836"/>
    </source>
</evidence>
<proteinExistence type="predicted"/>
<dbReference type="PROSITE" id="PS50977">
    <property type="entry name" value="HTH_TETR_2"/>
    <property type="match status" value="1"/>
</dbReference>
<reference evidence="7" key="1">
    <citation type="journal article" date="2019" name="Int. J. Syst. Evol. Microbiol.">
        <title>The Global Catalogue of Microorganisms (GCM) 10K type strain sequencing project: providing services to taxonomists for standard genome sequencing and annotation.</title>
        <authorList>
            <consortium name="The Broad Institute Genomics Platform"/>
            <consortium name="The Broad Institute Genome Sequencing Center for Infectious Disease"/>
            <person name="Wu L."/>
            <person name="Ma J."/>
        </authorList>
    </citation>
    <scope>NUCLEOTIDE SEQUENCE [LARGE SCALE GENOMIC DNA]</scope>
    <source>
        <strain evidence="7">NBRC 104970</strain>
    </source>
</reference>
<keyword evidence="2 4" id="KW-0238">DNA-binding</keyword>
<sequence length="222" mass="23652">MTAAPPPRTRGRPAGAADQDVRARLLDAALARFAAHGIAATSMAQVAKHAGVTPAMVHYYFDNRDRLLDALVDERVAPLIEHVWAASDDEAADPRLLLQGVIARMTAGVASRPWLPPLWIGEILNESGLLRGRLFARLPLPRLRGLTQALAALQAQGALHPDIEPRLVFVSVLGLAMLPFAVAGQQRHLPDGTPLAADVVARHASALLLHGLGQPAPTRKPA</sequence>
<dbReference type="Pfam" id="PF00440">
    <property type="entry name" value="TetR_N"/>
    <property type="match status" value="1"/>
</dbReference>
<feature type="domain" description="HTH tetR-type" evidence="5">
    <location>
        <begin position="19"/>
        <end position="79"/>
    </location>
</feature>
<evidence type="ECO:0000313" key="6">
    <source>
        <dbReference type="EMBL" id="GLS06129.1"/>
    </source>
</evidence>
<dbReference type="PRINTS" id="PR00455">
    <property type="entry name" value="HTHTETR"/>
</dbReference>
<feature type="DNA-binding region" description="H-T-H motif" evidence="4">
    <location>
        <begin position="42"/>
        <end position="61"/>
    </location>
</feature>
<dbReference type="InterPro" id="IPR001647">
    <property type="entry name" value="HTH_TetR"/>
</dbReference>
<evidence type="ECO:0000256" key="3">
    <source>
        <dbReference type="ARBA" id="ARBA00023163"/>
    </source>
</evidence>
<keyword evidence="3" id="KW-0804">Transcription</keyword>
<dbReference type="EMBL" id="BSOZ01000096">
    <property type="protein sequence ID" value="GLS06129.1"/>
    <property type="molecule type" value="Genomic_DNA"/>
</dbReference>
<dbReference type="InterPro" id="IPR050109">
    <property type="entry name" value="HTH-type_TetR-like_transc_reg"/>
</dbReference>
<organism evidence="6 7">
    <name type="scientific">Chitiniphilus shinanonensis</name>
    <dbReference type="NCBI Taxonomy" id="553088"/>
    <lineage>
        <taxon>Bacteria</taxon>
        <taxon>Pseudomonadati</taxon>
        <taxon>Pseudomonadota</taxon>
        <taxon>Betaproteobacteria</taxon>
        <taxon>Neisseriales</taxon>
        <taxon>Chitinibacteraceae</taxon>
        <taxon>Chitiniphilus</taxon>
    </lineage>
</organism>
<evidence type="ECO:0000256" key="1">
    <source>
        <dbReference type="ARBA" id="ARBA00023015"/>
    </source>
</evidence>